<protein>
    <submittedName>
        <fullName evidence="1">Uncharacterized protein</fullName>
    </submittedName>
</protein>
<sequence>MAQVGVPVKLLSMSCKLSHIHVPKSSFFSHSLPPFPTFTNTKPSLHVQPHHPLSALRSRTPAPCKSNKSVGTWETRAKRETGETGQWHILDHSPQHWRLRR</sequence>
<reference evidence="1" key="1">
    <citation type="submission" date="2023-10" db="EMBL/GenBank/DDBJ databases">
        <authorList>
            <person name="Domelevo Entfellner J.-B."/>
        </authorList>
    </citation>
    <scope>NUCLEOTIDE SEQUENCE</scope>
</reference>
<accession>A0AA86T9Z9</accession>
<gene>
    <name evidence="1" type="ORF">AYBTSS11_LOCUS24365</name>
</gene>
<dbReference type="Proteomes" id="UP001189624">
    <property type="component" value="Chromosome 8"/>
</dbReference>
<organism evidence="1 2">
    <name type="scientific">Sphenostylis stenocarpa</name>
    <dbReference type="NCBI Taxonomy" id="92480"/>
    <lineage>
        <taxon>Eukaryota</taxon>
        <taxon>Viridiplantae</taxon>
        <taxon>Streptophyta</taxon>
        <taxon>Embryophyta</taxon>
        <taxon>Tracheophyta</taxon>
        <taxon>Spermatophyta</taxon>
        <taxon>Magnoliopsida</taxon>
        <taxon>eudicotyledons</taxon>
        <taxon>Gunneridae</taxon>
        <taxon>Pentapetalae</taxon>
        <taxon>rosids</taxon>
        <taxon>fabids</taxon>
        <taxon>Fabales</taxon>
        <taxon>Fabaceae</taxon>
        <taxon>Papilionoideae</taxon>
        <taxon>50 kb inversion clade</taxon>
        <taxon>NPAAA clade</taxon>
        <taxon>indigoferoid/millettioid clade</taxon>
        <taxon>Phaseoleae</taxon>
        <taxon>Sphenostylis</taxon>
    </lineage>
</organism>
<dbReference type="EMBL" id="OY731405">
    <property type="protein sequence ID" value="CAJ1972316.1"/>
    <property type="molecule type" value="Genomic_DNA"/>
</dbReference>
<dbReference type="Gramene" id="rna-AYBTSS11_LOCUS24365">
    <property type="protein sequence ID" value="CAJ1972316.1"/>
    <property type="gene ID" value="gene-AYBTSS11_LOCUS24365"/>
</dbReference>
<keyword evidence="2" id="KW-1185">Reference proteome</keyword>
<name>A0AA86T9Z9_9FABA</name>
<evidence type="ECO:0000313" key="2">
    <source>
        <dbReference type="Proteomes" id="UP001189624"/>
    </source>
</evidence>
<dbReference type="AlphaFoldDB" id="A0AA86T9Z9"/>
<evidence type="ECO:0000313" key="1">
    <source>
        <dbReference type="EMBL" id="CAJ1972316.1"/>
    </source>
</evidence>
<proteinExistence type="predicted"/>